<feature type="coiled-coil region" evidence="10">
    <location>
        <begin position="98"/>
        <end position="227"/>
    </location>
</feature>
<evidence type="ECO:0000259" key="11">
    <source>
        <dbReference type="Pfam" id="PF25994"/>
    </source>
</evidence>
<keyword evidence="8" id="KW-0472">Membrane</keyword>
<proteinExistence type="inferred from homology"/>
<dbReference type="Pfam" id="PF26002">
    <property type="entry name" value="Beta-barrel_AprE"/>
    <property type="match status" value="1"/>
</dbReference>
<evidence type="ECO:0000256" key="5">
    <source>
        <dbReference type="ARBA" id="ARBA00022519"/>
    </source>
</evidence>
<evidence type="ECO:0000256" key="6">
    <source>
        <dbReference type="ARBA" id="ARBA00022692"/>
    </source>
</evidence>
<keyword evidence="7" id="KW-1133">Transmembrane helix</keyword>
<feature type="domain" description="AprE-like long alpha-helical hairpin" evidence="11">
    <location>
        <begin position="54"/>
        <end position="220"/>
    </location>
</feature>
<dbReference type="EMBL" id="DROM01000015">
    <property type="protein sequence ID" value="HHH12642.1"/>
    <property type="molecule type" value="Genomic_DNA"/>
</dbReference>
<dbReference type="PANTHER" id="PTHR30386:SF17">
    <property type="entry name" value="ALKALINE PROTEASE SECRETION PROTEIN APRE"/>
    <property type="match status" value="1"/>
</dbReference>
<comment type="similarity">
    <text evidence="2 9">Belongs to the membrane fusion protein (MFP) (TC 8.A.1) family.</text>
</comment>
<sequence length="375" mass="41671">MPAPGTVVVESHRKVVAHLEGGIVREIRVHEGEWVERGDPLVVLDDAQVAPLVARLAAERRYLLAERARLEAERQGAETFDGGALPEAFGPGLVESQRRLFAARRAALRERLAQLDEEAATHQAEAESARGQLELLVQQLEGLSRLAKVGYAPEHDRLELDRRRLELESRMELALRRARNARLEAGQVKEERRQEVAAALAENMRVLARVEEELKAAQDRLRRLVVRAPVSGAVKGLAVHTVGGVVQAGEKLMELVPSDERLLGDARVPARLVDRVRVGQRARIQMESFVHLLQVVLEGRVVSLSADRMEGDEAGAQPYYLARLEIIPRSLERLGDDRLQPGMPATVFIETGERTLLQYLLSPLLRRLSLALGEA</sequence>
<dbReference type="GO" id="GO:0009306">
    <property type="term" value="P:protein secretion"/>
    <property type="evidence" value="ECO:0007669"/>
    <property type="project" value="InterPro"/>
</dbReference>
<dbReference type="InterPro" id="IPR010129">
    <property type="entry name" value="T1SS_HlyD"/>
</dbReference>
<dbReference type="Proteomes" id="UP000886100">
    <property type="component" value="Unassembled WGS sequence"/>
</dbReference>
<accession>A0A7C5MYK9</accession>
<dbReference type="PRINTS" id="PR01490">
    <property type="entry name" value="RTXTOXIND"/>
</dbReference>
<dbReference type="PROSITE" id="PS00543">
    <property type="entry name" value="HLYD_FAMILY"/>
    <property type="match status" value="1"/>
</dbReference>
<feature type="domain" description="AprE-like beta-barrel" evidence="12">
    <location>
        <begin position="263"/>
        <end position="352"/>
    </location>
</feature>
<reference evidence="13" key="1">
    <citation type="journal article" date="2020" name="mSystems">
        <title>Genome- and Community-Level Interaction Insights into Carbon Utilization and Element Cycling Functions of Hydrothermarchaeota in Hydrothermal Sediment.</title>
        <authorList>
            <person name="Zhou Z."/>
            <person name="Liu Y."/>
            <person name="Xu W."/>
            <person name="Pan J."/>
            <person name="Luo Z.H."/>
            <person name="Li M."/>
        </authorList>
    </citation>
    <scope>NUCLEOTIDE SEQUENCE [LARGE SCALE GENOMIC DNA]</scope>
    <source>
        <strain evidence="13">HyVt-535</strain>
    </source>
</reference>
<evidence type="ECO:0000259" key="12">
    <source>
        <dbReference type="Pfam" id="PF26002"/>
    </source>
</evidence>
<name>A0A7C5MYK9_9GAMM</name>
<dbReference type="InterPro" id="IPR006144">
    <property type="entry name" value="Secretion_HlyD_CS"/>
</dbReference>
<dbReference type="InterPro" id="IPR058781">
    <property type="entry name" value="HH_AprE-like"/>
</dbReference>
<evidence type="ECO:0000256" key="9">
    <source>
        <dbReference type="RuleBase" id="RU365093"/>
    </source>
</evidence>
<dbReference type="NCBIfam" id="TIGR01843">
    <property type="entry name" value="type_I_hlyD"/>
    <property type="match status" value="1"/>
</dbReference>
<dbReference type="InterPro" id="IPR050739">
    <property type="entry name" value="MFP"/>
</dbReference>
<keyword evidence="6" id="KW-0812">Transmembrane</keyword>
<keyword evidence="4 9" id="KW-1003">Cell membrane</keyword>
<evidence type="ECO:0000313" key="13">
    <source>
        <dbReference type="EMBL" id="HHH12642.1"/>
    </source>
</evidence>
<evidence type="ECO:0000256" key="10">
    <source>
        <dbReference type="SAM" id="Coils"/>
    </source>
</evidence>
<keyword evidence="5 9" id="KW-0997">Cell inner membrane</keyword>
<organism evidence="13">
    <name type="scientific">Thiolapillus brandeum</name>
    <dbReference type="NCBI Taxonomy" id="1076588"/>
    <lineage>
        <taxon>Bacteria</taxon>
        <taxon>Pseudomonadati</taxon>
        <taxon>Pseudomonadota</taxon>
        <taxon>Gammaproteobacteria</taxon>
        <taxon>Chromatiales</taxon>
        <taxon>Sedimenticolaceae</taxon>
        <taxon>Thiolapillus</taxon>
    </lineage>
</organism>
<dbReference type="InterPro" id="IPR058982">
    <property type="entry name" value="Beta-barrel_AprE"/>
</dbReference>
<dbReference type="Gene3D" id="2.40.50.100">
    <property type="match status" value="1"/>
</dbReference>
<evidence type="ECO:0000256" key="2">
    <source>
        <dbReference type="ARBA" id="ARBA00009477"/>
    </source>
</evidence>
<evidence type="ECO:0000256" key="1">
    <source>
        <dbReference type="ARBA" id="ARBA00004377"/>
    </source>
</evidence>
<dbReference type="PANTHER" id="PTHR30386">
    <property type="entry name" value="MEMBRANE FUSION SUBUNIT OF EMRAB-TOLC MULTIDRUG EFFLUX PUMP"/>
    <property type="match status" value="1"/>
</dbReference>
<protein>
    <recommendedName>
        <fullName evidence="9">Membrane fusion protein (MFP) family protein</fullName>
    </recommendedName>
</protein>
<keyword evidence="10" id="KW-0175">Coiled coil</keyword>
<keyword evidence="3 9" id="KW-0813">Transport</keyword>
<evidence type="ECO:0000256" key="7">
    <source>
        <dbReference type="ARBA" id="ARBA00022989"/>
    </source>
</evidence>
<dbReference type="AlphaFoldDB" id="A0A7C5MYK9"/>
<dbReference type="Gene3D" id="2.40.30.170">
    <property type="match status" value="1"/>
</dbReference>
<comment type="subcellular location">
    <subcellularLocation>
        <location evidence="1 9">Cell inner membrane</location>
        <topology evidence="1 9">Single-pass membrane protein</topology>
    </subcellularLocation>
</comment>
<comment type="caution">
    <text evidence="13">The sequence shown here is derived from an EMBL/GenBank/DDBJ whole genome shotgun (WGS) entry which is preliminary data.</text>
</comment>
<dbReference type="GO" id="GO:0005886">
    <property type="term" value="C:plasma membrane"/>
    <property type="evidence" value="ECO:0007669"/>
    <property type="project" value="UniProtKB-SubCell"/>
</dbReference>
<evidence type="ECO:0000256" key="8">
    <source>
        <dbReference type="ARBA" id="ARBA00023136"/>
    </source>
</evidence>
<gene>
    <name evidence="13" type="ORF">ENJ98_00235</name>
</gene>
<evidence type="ECO:0000256" key="4">
    <source>
        <dbReference type="ARBA" id="ARBA00022475"/>
    </source>
</evidence>
<dbReference type="Pfam" id="PF25994">
    <property type="entry name" value="HH_AprE"/>
    <property type="match status" value="1"/>
</dbReference>
<evidence type="ECO:0000256" key="3">
    <source>
        <dbReference type="ARBA" id="ARBA00022448"/>
    </source>
</evidence>